<keyword evidence="1 2" id="KW-0694">RNA-binding</keyword>
<feature type="domain" description="RRM" evidence="3">
    <location>
        <begin position="146"/>
        <end position="189"/>
    </location>
</feature>
<evidence type="ECO:0000313" key="4">
    <source>
        <dbReference type="EMBL" id="KAK2712033.1"/>
    </source>
</evidence>
<dbReference type="GO" id="GO:0003723">
    <property type="term" value="F:RNA binding"/>
    <property type="evidence" value="ECO:0007669"/>
    <property type="project" value="UniProtKB-UniRule"/>
</dbReference>
<proteinExistence type="predicted"/>
<gene>
    <name evidence="4" type="ORF">QYM36_010909</name>
</gene>
<organism evidence="4 5">
    <name type="scientific">Artemia franciscana</name>
    <name type="common">Brine shrimp</name>
    <name type="synonym">Artemia sanfranciscana</name>
    <dbReference type="NCBI Taxonomy" id="6661"/>
    <lineage>
        <taxon>Eukaryota</taxon>
        <taxon>Metazoa</taxon>
        <taxon>Ecdysozoa</taxon>
        <taxon>Arthropoda</taxon>
        <taxon>Crustacea</taxon>
        <taxon>Branchiopoda</taxon>
        <taxon>Anostraca</taxon>
        <taxon>Artemiidae</taxon>
        <taxon>Artemia</taxon>
    </lineage>
</organism>
<evidence type="ECO:0000256" key="2">
    <source>
        <dbReference type="PROSITE-ProRule" id="PRU00176"/>
    </source>
</evidence>
<dbReference type="PROSITE" id="PS50102">
    <property type="entry name" value="RRM"/>
    <property type="match status" value="1"/>
</dbReference>
<evidence type="ECO:0000313" key="5">
    <source>
        <dbReference type="Proteomes" id="UP001187531"/>
    </source>
</evidence>
<evidence type="ECO:0000259" key="3">
    <source>
        <dbReference type="PROSITE" id="PS50102"/>
    </source>
</evidence>
<dbReference type="Proteomes" id="UP001187531">
    <property type="component" value="Unassembled WGS sequence"/>
</dbReference>
<dbReference type="EMBL" id="JAVRJZ010000015">
    <property type="protein sequence ID" value="KAK2712033.1"/>
    <property type="molecule type" value="Genomic_DNA"/>
</dbReference>
<dbReference type="InterPro" id="IPR035979">
    <property type="entry name" value="RBD_domain_sf"/>
</dbReference>
<accession>A0AA88KYB0</accession>
<dbReference type="InterPro" id="IPR000504">
    <property type="entry name" value="RRM_dom"/>
</dbReference>
<reference evidence="4" key="1">
    <citation type="submission" date="2023-07" db="EMBL/GenBank/DDBJ databases">
        <title>Chromosome-level genome assembly of Artemia franciscana.</title>
        <authorList>
            <person name="Jo E."/>
        </authorList>
    </citation>
    <scope>NUCLEOTIDE SEQUENCE</scope>
    <source>
        <tissue evidence="4">Whole body</tissue>
    </source>
</reference>
<dbReference type="Pfam" id="PF00076">
    <property type="entry name" value="RRM_1"/>
    <property type="match status" value="1"/>
</dbReference>
<evidence type="ECO:0000256" key="1">
    <source>
        <dbReference type="ARBA" id="ARBA00022884"/>
    </source>
</evidence>
<dbReference type="AlphaFoldDB" id="A0AA88KYB0"/>
<dbReference type="SUPFAM" id="SSF54928">
    <property type="entry name" value="RNA-binding domain, RBD"/>
    <property type="match status" value="1"/>
</dbReference>
<comment type="caution">
    <text evidence="4">The sequence shown here is derived from an EMBL/GenBank/DDBJ whole genome shotgun (WGS) entry which is preliminary data.</text>
</comment>
<keyword evidence="5" id="KW-1185">Reference proteome</keyword>
<name>A0AA88KYB0_ARTSF</name>
<dbReference type="InterPro" id="IPR012677">
    <property type="entry name" value="Nucleotide-bd_a/b_plait_sf"/>
</dbReference>
<sequence>MSNAHCAALKEYVLQNLGKNQNLIWSLPSKWERIEHASNISTSEWIAYFGSEFTVPDVVLELRYEEELDSIMSDNFDDCSLSPSLISKRREKVSTVRLGEINSTPSDYIMYLDLPIGRILREIQSLLLEHTSKKVRNLSGSEDTPRTLYVGNLDPSVTEELILVLFGQIGPVKGCKIIQEWQKIDGQGD</sequence>
<dbReference type="Gene3D" id="3.30.70.330">
    <property type="match status" value="1"/>
</dbReference>
<protein>
    <recommendedName>
        <fullName evidence="3">RRM domain-containing protein</fullName>
    </recommendedName>
</protein>